<dbReference type="Proteomes" id="UP000179467">
    <property type="component" value="Unassembled WGS sequence"/>
</dbReference>
<comment type="caution">
    <text evidence="1">The sequence shown here is derived from an EMBL/GenBank/DDBJ whole genome shotgun (WGS) entry which is preliminary data.</text>
</comment>
<gene>
    <name evidence="1" type="ORF">BHE75_02177</name>
</gene>
<evidence type="ECO:0000313" key="1">
    <source>
        <dbReference type="EMBL" id="OHT20182.1"/>
    </source>
</evidence>
<dbReference type="RefSeq" id="WP_070933844.1">
    <property type="nucleotide sequence ID" value="NZ_MIPT01000001.1"/>
</dbReference>
<evidence type="ECO:0000313" key="2">
    <source>
        <dbReference type="Proteomes" id="UP000179467"/>
    </source>
</evidence>
<reference evidence="1 2" key="1">
    <citation type="submission" date="2016-09" db="EMBL/GenBank/DDBJ databases">
        <title>Metabolic pathway, cell adaptation mechanisms and a novel monoxygenase revealed through proteogenomic-transcription analysis of a Sphingomonas haloaromaticamans strain degrading the fungicide ortho-phenylphenol.</title>
        <authorList>
            <person name="Perruchon C."/>
            <person name="Papadopoulou E.S."/>
            <person name="Rousidou C."/>
            <person name="Vasileiadis S."/>
            <person name="Tanou G."/>
            <person name="Amoutzias G."/>
            <person name="Molassiotis A."/>
            <person name="Karpouzas D.G."/>
        </authorList>
    </citation>
    <scope>NUCLEOTIDE SEQUENCE [LARGE SCALE GENOMIC DNA]</scope>
    <source>
        <strain evidence="1 2">P3</strain>
    </source>
</reference>
<protein>
    <submittedName>
        <fullName evidence="1">Uncharacterized protein</fullName>
    </submittedName>
</protein>
<dbReference type="EMBL" id="MIPT01000001">
    <property type="protein sequence ID" value="OHT20182.1"/>
    <property type="molecule type" value="Genomic_DNA"/>
</dbReference>
<organism evidence="1 2">
    <name type="scientific">Edaphosphingomonas haloaromaticamans</name>
    <dbReference type="NCBI Taxonomy" id="653954"/>
    <lineage>
        <taxon>Bacteria</taxon>
        <taxon>Pseudomonadati</taxon>
        <taxon>Pseudomonadota</taxon>
        <taxon>Alphaproteobacteria</taxon>
        <taxon>Sphingomonadales</taxon>
        <taxon>Rhizorhabdaceae</taxon>
        <taxon>Edaphosphingomonas</taxon>
    </lineage>
</organism>
<sequence>MSDDSIDWIARAGTRAKGKRPDFLGDPTSERMLSILLAVAGEVSVLKERLDTVERLLDAKGTISRADIESYNPDRDAAYERAVMTKEYIARIMRGVQQEMEAMQVQERPVADISADLKDN</sequence>
<accession>A0A1S1HED8</accession>
<name>A0A1S1HED8_9SPHN</name>
<keyword evidence="2" id="KW-1185">Reference proteome</keyword>
<proteinExistence type="predicted"/>
<dbReference type="AlphaFoldDB" id="A0A1S1HED8"/>